<proteinExistence type="predicted"/>
<keyword evidence="8" id="KW-0812">Transmembrane</keyword>
<dbReference type="InterPro" id="IPR008688">
    <property type="entry name" value="ATP_synth_Bsub_B/MI25"/>
</dbReference>
<keyword evidence="6 9" id="KW-0496">Mitochondrion</keyword>
<evidence type="ECO:0000256" key="3">
    <source>
        <dbReference type="ARBA" id="ARBA00022547"/>
    </source>
</evidence>
<dbReference type="RefSeq" id="YP_009646676.1">
    <property type="nucleotide sequence ID" value="NC_042492.1"/>
</dbReference>
<feature type="transmembrane region" description="Helical" evidence="8">
    <location>
        <begin position="12"/>
        <end position="32"/>
    </location>
</feature>
<keyword evidence="2" id="KW-0813">Transport</keyword>
<reference evidence="9" key="1">
    <citation type="journal article" date="2019" name="Genome Biol. Evol.">
        <title>Tracing the Evolution of the Plastome and Mitogenome in the Chloropicophyceae Uncovered Convergent tRNA Gene Losses and a Variant Plastid Genetic Code.</title>
        <authorList>
            <person name="Turmel M."/>
            <person name="Dos Santos A.L."/>
            <person name="Otis C."/>
            <person name="Sergerie R."/>
            <person name="Lemieux C."/>
        </authorList>
    </citation>
    <scope>NUCLEOTIDE SEQUENCE</scope>
</reference>
<evidence type="ECO:0000313" key="9">
    <source>
        <dbReference type="EMBL" id="QBX98550.1"/>
    </source>
</evidence>
<accession>A0A4D6C4J0</accession>
<evidence type="ECO:0000256" key="5">
    <source>
        <dbReference type="ARBA" id="ARBA00023065"/>
    </source>
</evidence>
<sequence length="205" mass="22683">MTNEKLPKGSEALRWGVAAFLVFIVFSSKGILIYNEEILVALGFFGFVAFVSKSYGKDIQASLDVRGEGVKQKVAENLESNKKSQELLLSHWEAQNPVWCSYNEKRAGQAESLSNRLAASENFMLWFSSPLAGSGEGLFKASMSFATWNLLKGDFAGASNNVNQWSNTFRQRLYGKVFEAVSKGDKRVQQDWVASSLASVGKMDL</sequence>
<evidence type="ECO:0000256" key="8">
    <source>
        <dbReference type="SAM" id="Phobius"/>
    </source>
</evidence>
<feature type="transmembrane region" description="Helical" evidence="8">
    <location>
        <begin position="38"/>
        <end position="56"/>
    </location>
</feature>
<keyword evidence="4" id="KW-0375">Hydrogen ion transport</keyword>
<dbReference type="GO" id="GO:0045259">
    <property type="term" value="C:proton-transporting ATP synthase complex"/>
    <property type="evidence" value="ECO:0007669"/>
    <property type="project" value="UniProtKB-KW"/>
</dbReference>
<dbReference type="GO" id="GO:0015986">
    <property type="term" value="P:proton motive force-driven ATP synthesis"/>
    <property type="evidence" value="ECO:0007669"/>
    <property type="project" value="InterPro"/>
</dbReference>
<evidence type="ECO:0000256" key="1">
    <source>
        <dbReference type="ARBA" id="ARBA00004325"/>
    </source>
</evidence>
<evidence type="ECO:0000256" key="2">
    <source>
        <dbReference type="ARBA" id="ARBA00022448"/>
    </source>
</evidence>
<keyword evidence="7 8" id="KW-0472">Membrane</keyword>
<evidence type="ECO:0000256" key="7">
    <source>
        <dbReference type="ARBA" id="ARBA00023136"/>
    </source>
</evidence>
<organism evidence="9">
    <name type="scientific">Chloropicon laureae</name>
    <dbReference type="NCBI Taxonomy" id="464258"/>
    <lineage>
        <taxon>Eukaryota</taxon>
        <taxon>Viridiplantae</taxon>
        <taxon>Chlorophyta</taxon>
        <taxon>Chloropicophyceae</taxon>
        <taxon>Chloropicales</taxon>
        <taxon>Chloropicaceae</taxon>
        <taxon>Chloropicon</taxon>
    </lineage>
</organism>
<dbReference type="Pfam" id="PF05405">
    <property type="entry name" value="Mt_ATP-synt_B"/>
    <property type="match status" value="1"/>
</dbReference>
<gene>
    <name evidence="9" type="primary">atp4</name>
</gene>
<evidence type="ECO:0000256" key="6">
    <source>
        <dbReference type="ARBA" id="ARBA00023128"/>
    </source>
</evidence>
<name>A0A4D6C4J0_9CHLO</name>
<dbReference type="EMBL" id="MK086001">
    <property type="protein sequence ID" value="QBX98550.1"/>
    <property type="molecule type" value="Genomic_DNA"/>
</dbReference>
<keyword evidence="5" id="KW-0406">Ion transport</keyword>
<dbReference type="GO" id="GO:0031966">
    <property type="term" value="C:mitochondrial membrane"/>
    <property type="evidence" value="ECO:0007669"/>
    <property type="project" value="UniProtKB-SubCell"/>
</dbReference>
<comment type="subcellular location">
    <subcellularLocation>
        <location evidence="1">Mitochondrion membrane</location>
    </subcellularLocation>
</comment>
<keyword evidence="8" id="KW-1133">Transmembrane helix</keyword>
<evidence type="ECO:0000256" key="4">
    <source>
        <dbReference type="ARBA" id="ARBA00022781"/>
    </source>
</evidence>
<dbReference type="GO" id="GO:0015078">
    <property type="term" value="F:proton transmembrane transporter activity"/>
    <property type="evidence" value="ECO:0007669"/>
    <property type="project" value="InterPro"/>
</dbReference>
<keyword evidence="3" id="KW-0138">CF(0)</keyword>
<protein>
    <submittedName>
        <fullName evidence="9">ATP synthase F0 subunit beta</fullName>
    </submittedName>
</protein>
<geneLocation type="mitochondrion" evidence="9"/>
<dbReference type="GeneID" id="40351533"/>
<dbReference type="AlphaFoldDB" id="A0A4D6C4J0"/>